<dbReference type="InterPro" id="IPR000949">
    <property type="entry name" value="ELM2_dom"/>
</dbReference>
<evidence type="ECO:0000259" key="3">
    <source>
        <dbReference type="SMART" id="SM01189"/>
    </source>
</evidence>
<feature type="compositionally biased region" description="Acidic residues" evidence="2">
    <location>
        <begin position="511"/>
        <end position="522"/>
    </location>
</feature>
<evidence type="ECO:0000313" key="5">
    <source>
        <dbReference type="Proteomes" id="UP000275267"/>
    </source>
</evidence>
<feature type="region of interest" description="Disordered" evidence="2">
    <location>
        <begin position="169"/>
        <end position="206"/>
    </location>
</feature>
<dbReference type="SMART" id="SM01189">
    <property type="entry name" value="ELM2"/>
    <property type="match status" value="1"/>
</dbReference>
<feature type="region of interest" description="Disordered" evidence="2">
    <location>
        <begin position="1"/>
        <end position="66"/>
    </location>
</feature>
<keyword evidence="5" id="KW-1185">Reference proteome</keyword>
<dbReference type="PANTHER" id="PTHR46872:SF10">
    <property type="entry name" value="MYB-LIKE DOMAIN-CONTAINING PROTEIN"/>
    <property type="match status" value="1"/>
</dbReference>
<organism evidence="4 5">
    <name type="scientific">Panicum miliaceum</name>
    <name type="common">Proso millet</name>
    <name type="synonym">Broomcorn millet</name>
    <dbReference type="NCBI Taxonomy" id="4540"/>
    <lineage>
        <taxon>Eukaryota</taxon>
        <taxon>Viridiplantae</taxon>
        <taxon>Streptophyta</taxon>
        <taxon>Embryophyta</taxon>
        <taxon>Tracheophyta</taxon>
        <taxon>Spermatophyta</taxon>
        <taxon>Magnoliopsida</taxon>
        <taxon>Liliopsida</taxon>
        <taxon>Poales</taxon>
        <taxon>Poaceae</taxon>
        <taxon>PACMAD clade</taxon>
        <taxon>Panicoideae</taxon>
        <taxon>Panicodae</taxon>
        <taxon>Paniceae</taxon>
        <taxon>Panicinae</taxon>
        <taxon>Panicum</taxon>
        <taxon>Panicum sect. Panicum</taxon>
    </lineage>
</organism>
<evidence type="ECO:0000256" key="1">
    <source>
        <dbReference type="ARBA" id="ARBA00023242"/>
    </source>
</evidence>
<dbReference type="STRING" id="4540.A0A3L6RLJ6"/>
<dbReference type="Proteomes" id="UP000275267">
    <property type="component" value="Unassembled WGS sequence"/>
</dbReference>
<keyword evidence="1" id="KW-0539">Nucleus</keyword>
<feature type="domain" description="ELM2" evidence="3">
    <location>
        <begin position="336"/>
        <end position="393"/>
    </location>
</feature>
<accession>A0A3L6RLJ6</accession>
<protein>
    <recommendedName>
        <fullName evidence="3">ELM2 domain-containing protein</fullName>
    </recommendedName>
</protein>
<dbReference type="AlphaFoldDB" id="A0A3L6RLJ6"/>
<comment type="caution">
    <text evidence="4">The sequence shown here is derived from an EMBL/GenBank/DDBJ whole genome shotgun (WGS) entry which is preliminary data.</text>
</comment>
<feature type="compositionally biased region" description="Low complexity" evidence="2">
    <location>
        <begin position="130"/>
        <end position="142"/>
    </location>
</feature>
<feature type="region of interest" description="Disordered" evidence="2">
    <location>
        <begin position="511"/>
        <end position="541"/>
    </location>
</feature>
<gene>
    <name evidence="4" type="ORF">C2845_PM13G13630</name>
</gene>
<dbReference type="OrthoDB" id="1938526at2759"/>
<reference evidence="5" key="1">
    <citation type="journal article" date="2019" name="Nat. Commun.">
        <title>The genome of broomcorn millet.</title>
        <authorList>
            <person name="Zou C."/>
            <person name="Miki D."/>
            <person name="Li D."/>
            <person name="Tang Q."/>
            <person name="Xiao L."/>
            <person name="Rajput S."/>
            <person name="Deng P."/>
            <person name="Jia W."/>
            <person name="Huang R."/>
            <person name="Zhang M."/>
            <person name="Sun Y."/>
            <person name="Hu J."/>
            <person name="Fu X."/>
            <person name="Schnable P.S."/>
            <person name="Li F."/>
            <person name="Zhang H."/>
            <person name="Feng B."/>
            <person name="Zhu X."/>
            <person name="Liu R."/>
            <person name="Schnable J.C."/>
            <person name="Zhu J.-K."/>
            <person name="Zhang H."/>
        </authorList>
    </citation>
    <scope>NUCLEOTIDE SEQUENCE [LARGE SCALE GENOMIC DNA]</scope>
</reference>
<evidence type="ECO:0000313" key="4">
    <source>
        <dbReference type="EMBL" id="RLN05243.1"/>
    </source>
</evidence>
<dbReference type="EMBL" id="PQIB02000008">
    <property type="protein sequence ID" value="RLN05243.1"/>
    <property type="molecule type" value="Genomic_DNA"/>
</dbReference>
<name>A0A3L6RLJ6_PANMI</name>
<dbReference type="PANTHER" id="PTHR46872">
    <property type="entry name" value="DNA BINDING PROTEIN"/>
    <property type="match status" value="1"/>
</dbReference>
<feature type="compositionally biased region" description="Low complexity" evidence="2">
    <location>
        <begin position="181"/>
        <end position="199"/>
    </location>
</feature>
<evidence type="ECO:0000256" key="2">
    <source>
        <dbReference type="SAM" id="MobiDB-lite"/>
    </source>
</evidence>
<feature type="region of interest" description="Disordered" evidence="2">
    <location>
        <begin position="95"/>
        <end position="146"/>
    </location>
</feature>
<sequence length="541" mass="58054">MPRHGTHGGGIPNLPRSRFGSLAPQGSPYSLPLFDGVGPGGRVPPGLPRTAAARGHGGTQHRGLAESCASSVGASASAHGRVASRRALRAPMLGTAASADSRDHSDGVPTTAPIKRGGGSSEQRAAGDPTTTASATGRAAAGASGGGGGVLTSMVGMYQHQLRDDAFGTLGGGHCGEQPRLAAGGAPSSSPPAALAPPLTQAHGGGQPRQLFEALVGGGSLLRGPGGGKGSGAVGDLGVLVRWMRELAADPVAPLPVPSEHRARKRHVLALRRARYLRLEDVADAEELPSFSKKRKLHWDKHKKKGCFNTPTRKSERLAKRMKLMASLLLTQRKKIGVGEHFQAEIPEWTGQPSGKELSWYRSDPETSKMLGTTIWPPGGDVNKTDIVAVGRGRPESCSCSCPGSFFCRQHHINEARDRLRSELGRAFTIWQFDSMGEEVSKFWSRDEQLKFNTLERLIPVMDQKTYWAIASKKFASKPRIDLIKYYLNVFLMRRVLSQCRLGLLEIDSDEDEVEEEDEDQPEGSSSLQRTLDVQDVKKVP</sequence>
<proteinExistence type="predicted"/>